<proteinExistence type="predicted"/>
<dbReference type="SUPFAM" id="SSF53098">
    <property type="entry name" value="Ribonuclease H-like"/>
    <property type="match status" value="1"/>
</dbReference>
<dbReference type="InterPro" id="IPR011604">
    <property type="entry name" value="PDDEXK-like_dom_sf"/>
</dbReference>
<dbReference type="Gene3D" id="3.90.320.10">
    <property type="match status" value="1"/>
</dbReference>
<dbReference type="AlphaFoldDB" id="A0A1F5ZPJ7"/>
<dbReference type="InterPro" id="IPR012337">
    <property type="entry name" value="RNaseH-like_sf"/>
</dbReference>
<evidence type="ECO:0000313" key="3">
    <source>
        <dbReference type="Proteomes" id="UP000177383"/>
    </source>
</evidence>
<name>A0A1F5ZPJ7_9BACT</name>
<organism evidence="2 3">
    <name type="scientific">Candidatus Gottesmanbacteria bacterium RIFCSPHIGHO2_01_FULL_39_10</name>
    <dbReference type="NCBI Taxonomy" id="1798375"/>
    <lineage>
        <taxon>Bacteria</taxon>
        <taxon>Candidatus Gottesmaniibacteriota</taxon>
    </lineage>
</organism>
<dbReference type="NCBIfam" id="TIGR03491">
    <property type="entry name" value="TM0106 family RecB-like putative nuclease"/>
    <property type="match status" value="1"/>
</dbReference>
<dbReference type="STRING" id="1798375.A2773_01985"/>
<comment type="caution">
    <text evidence="2">The sequence shown here is derived from an EMBL/GenBank/DDBJ whole genome shotgun (WGS) entry which is preliminary data.</text>
</comment>
<evidence type="ECO:0000313" key="2">
    <source>
        <dbReference type="EMBL" id="OGG14410.1"/>
    </source>
</evidence>
<evidence type="ECO:0000259" key="1">
    <source>
        <dbReference type="Pfam" id="PF13482"/>
    </source>
</evidence>
<dbReference type="InterPro" id="IPR019993">
    <property type="entry name" value="RecB_nuclease_TM0106_put"/>
</dbReference>
<reference evidence="2 3" key="1">
    <citation type="journal article" date="2016" name="Nat. Commun.">
        <title>Thousands of microbial genomes shed light on interconnected biogeochemical processes in an aquifer system.</title>
        <authorList>
            <person name="Anantharaman K."/>
            <person name="Brown C.T."/>
            <person name="Hug L.A."/>
            <person name="Sharon I."/>
            <person name="Castelle C.J."/>
            <person name="Probst A.J."/>
            <person name="Thomas B.C."/>
            <person name="Singh A."/>
            <person name="Wilkins M.J."/>
            <person name="Karaoz U."/>
            <person name="Brodie E.L."/>
            <person name="Williams K.H."/>
            <person name="Hubbard S.S."/>
            <person name="Banfield J.F."/>
        </authorList>
    </citation>
    <scope>NUCLEOTIDE SEQUENCE [LARGE SCALE GENOMIC DNA]</scope>
</reference>
<dbReference type="InterPro" id="IPR038720">
    <property type="entry name" value="YprB_RNase_H-like_dom"/>
</dbReference>
<sequence length="500" mass="58298">MNVTASKLYDYFQCPHRVWRDIYGPQEEKSHETNPFVELLWEKGVLREKMVVKSLGRLLDLCFGDNEERFRKALEAMKTGSPLIYHGYICWENLAGEPDLLRKNDDGTYFPIDIKSGRGMEGVDEAEGEVGKPKKHYAAQLALYAEILIQLGFASKHIGEIFDIDSKEVIYDLDLPMGVKNKQSWWQMYQDVKNETALLVENKRKNDPALRGVCKLCPWYGSCKKWCVDREDLSTEFSLGRSKRDTLQQDLNISTVGELGRIDIPSLLEQKAKDKEFLSGLAASSLGTLKKRAQVLHSTKRPIVYSPISFPQKPYELYFDIEDDPTQGFVYLHGVYERFQGKARFLPFVAKNNTPEAEKQAWKEFWQYIHSLPKDGYSSYYYSKHERTTYRRMQQQYPDVASVEEVEQFFDPTHAVDLYYDCILKNTDWPLYSYSLKEIAQYLGFNWRDKTPSGALSIQWFNEYLEDKDPAKLHRIIEYNEDDCKATMVIKDYLTQPIKE</sequence>
<accession>A0A1F5ZPJ7</accession>
<feature type="domain" description="YprB ribonuclease H-like" evidence="1">
    <location>
        <begin position="317"/>
        <end position="494"/>
    </location>
</feature>
<gene>
    <name evidence="2" type="ORF">A2773_01985</name>
</gene>
<dbReference type="EMBL" id="MFJE01000018">
    <property type="protein sequence ID" value="OGG14410.1"/>
    <property type="molecule type" value="Genomic_DNA"/>
</dbReference>
<protein>
    <recommendedName>
        <fullName evidence="1">YprB ribonuclease H-like domain-containing protein</fullName>
    </recommendedName>
</protein>
<dbReference type="Proteomes" id="UP000177383">
    <property type="component" value="Unassembled WGS sequence"/>
</dbReference>
<dbReference type="Pfam" id="PF13482">
    <property type="entry name" value="RNase_H_2"/>
    <property type="match status" value="1"/>
</dbReference>